<keyword evidence="2 10" id="KW-0444">Lipid biosynthesis</keyword>
<comment type="function">
    <text evidence="10">Catalyzes the transfer of an acyl group from acyl-phosphate (acyl-PO(4)) to glycerol-3-phosphate (G3P) to form lysophosphatidic acid (LPA). This enzyme utilizes acyl-phosphate as fatty acyl donor, but not acyl-CoA or acyl-ACP.</text>
</comment>
<feature type="transmembrane region" description="Helical" evidence="10">
    <location>
        <begin position="155"/>
        <end position="179"/>
    </location>
</feature>
<feature type="transmembrane region" description="Helical" evidence="10">
    <location>
        <begin position="6"/>
        <end position="27"/>
    </location>
</feature>
<evidence type="ECO:0000313" key="12">
    <source>
        <dbReference type="Proteomes" id="UP001163336"/>
    </source>
</evidence>
<keyword evidence="9 10" id="KW-1208">Phospholipid metabolism</keyword>
<comment type="similarity">
    <text evidence="10">Belongs to the PlsY family.</text>
</comment>
<dbReference type="PANTHER" id="PTHR30309:SF0">
    <property type="entry name" value="GLYCEROL-3-PHOSPHATE ACYLTRANSFERASE-RELATED"/>
    <property type="match status" value="1"/>
</dbReference>
<evidence type="ECO:0000256" key="5">
    <source>
        <dbReference type="ARBA" id="ARBA00022989"/>
    </source>
</evidence>
<evidence type="ECO:0000256" key="7">
    <source>
        <dbReference type="ARBA" id="ARBA00023136"/>
    </source>
</evidence>
<keyword evidence="12" id="KW-1185">Reference proteome</keyword>
<keyword evidence="8 10" id="KW-0594">Phospholipid biosynthesis</keyword>
<keyword evidence="6 10" id="KW-0443">Lipid metabolism</keyword>
<feature type="transmembrane region" description="Helical" evidence="10">
    <location>
        <begin position="84"/>
        <end position="102"/>
    </location>
</feature>
<proteinExistence type="inferred from homology"/>
<evidence type="ECO:0000256" key="4">
    <source>
        <dbReference type="ARBA" id="ARBA00022692"/>
    </source>
</evidence>
<feature type="transmembrane region" description="Helical" evidence="10">
    <location>
        <begin position="114"/>
        <end position="135"/>
    </location>
</feature>
<protein>
    <recommendedName>
        <fullName evidence="10">Glycerol-3-phosphate acyltransferase</fullName>
    </recommendedName>
    <alternativeName>
        <fullName evidence="10">Acyl-PO4 G3P acyltransferase</fullName>
    </alternativeName>
    <alternativeName>
        <fullName evidence="10">Acyl-phosphate--glycerol-3-phosphate acyltransferase</fullName>
    </alternativeName>
    <alternativeName>
        <fullName evidence="10">G3P acyltransferase</fullName>
        <shortName evidence="10">GPAT</shortName>
        <ecNumber evidence="10">2.3.1.275</ecNumber>
    </alternativeName>
    <alternativeName>
        <fullName evidence="10">Lysophosphatidic acid synthase</fullName>
        <shortName evidence="10">LPA synthase</shortName>
    </alternativeName>
</protein>
<gene>
    <name evidence="10 11" type="primary">plsY</name>
    <name evidence="11" type="ORF">MasN3_44360</name>
</gene>
<dbReference type="SMART" id="SM01207">
    <property type="entry name" value="G3P_acyltransf"/>
    <property type="match status" value="1"/>
</dbReference>
<comment type="subcellular location">
    <subcellularLocation>
        <location evidence="10">Cell membrane</location>
        <topology evidence="10">Multi-pass membrane protein</topology>
    </subcellularLocation>
</comment>
<evidence type="ECO:0000256" key="2">
    <source>
        <dbReference type="ARBA" id="ARBA00022516"/>
    </source>
</evidence>
<dbReference type="NCBIfam" id="TIGR00023">
    <property type="entry name" value="glycerol-3-phosphate 1-O-acyltransferase PlsY"/>
    <property type="match status" value="1"/>
</dbReference>
<dbReference type="Pfam" id="PF02660">
    <property type="entry name" value="G3P_acyltransf"/>
    <property type="match status" value="1"/>
</dbReference>
<evidence type="ECO:0000256" key="8">
    <source>
        <dbReference type="ARBA" id="ARBA00023209"/>
    </source>
</evidence>
<evidence type="ECO:0000256" key="10">
    <source>
        <dbReference type="HAMAP-Rule" id="MF_01043"/>
    </source>
</evidence>
<reference evidence="11" key="1">
    <citation type="submission" date="2022-11" db="EMBL/GenBank/DDBJ databases">
        <title>Isolation and characterization of PLA-degrading bacterium Massilia sp. from Antarctic soil.</title>
        <authorList>
            <person name="Sato K."/>
            <person name="Gomez-Fuentes C."/>
            <person name="Ahmad S.A."/>
            <person name="Zulkharnain A."/>
        </authorList>
    </citation>
    <scope>NUCLEOTIDE SEQUENCE</scope>
    <source>
        <strain evidence="11">N-3</strain>
    </source>
</reference>
<evidence type="ECO:0000313" key="11">
    <source>
        <dbReference type="EMBL" id="BDT60942.1"/>
    </source>
</evidence>
<dbReference type="Proteomes" id="UP001163336">
    <property type="component" value="Chromosome"/>
</dbReference>
<dbReference type="PANTHER" id="PTHR30309">
    <property type="entry name" value="INNER MEMBRANE PROTEIN YGIH"/>
    <property type="match status" value="1"/>
</dbReference>
<keyword evidence="5 10" id="KW-1133">Transmembrane helix</keyword>
<evidence type="ECO:0000256" key="1">
    <source>
        <dbReference type="ARBA" id="ARBA00022475"/>
    </source>
</evidence>
<keyword evidence="4 10" id="KW-0812">Transmembrane</keyword>
<keyword evidence="3 10" id="KW-0808">Transferase</keyword>
<dbReference type="EMBL" id="AP026966">
    <property type="protein sequence ID" value="BDT60942.1"/>
    <property type="molecule type" value="Genomic_DNA"/>
</dbReference>
<keyword evidence="11" id="KW-0012">Acyltransferase</keyword>
<dbReference type="EC" id="2.3.1.275" evidence="10"/>
<evidence type="ECO:0000256" key="6">
    <source>
        <dbReference type="ARBA" id="ARBA00023098"/>
    </source>
</evidence>
<keyword evidence="1 10" id="KW-1003">Cell membrane</keyword>
<evidence type="ECO:0000256" key="9">
    <source>
        <dbReference type="ARBA" id="ARBA00023264"/>
    </source>
</evidence>
<dbReference type="RefSeq" id="WP_281910349.1">
    <property type="nucleotide sequence ID" value="NZ_AP026966.1"/>
</dbReference>
<comment type="catalytic activity">
    <reaction evidence="10">
        <text>an acyl phosphate + sn-glycerol 3-phosphate = a 1-acyl-sn-glycero-3-phosphate + phosphate</text>
        <dbReference type="Rhea" id="RHEA:34075"/>
        <dbReference type="ChEBI" id="CHEBI:43474"/>
        <dbReference type="ChEBI" id="CHEBI:57597"/>
        <dbReference type="ChEBI" id="CHEBI:57970"/>
        <dbReference type="ChEBI" id="CHEBI:59918"/>
        <dbReference type="EC" id="2.3.1.275"/>
    </reaction>
</comment>
<comment type="subunit">
    <text evidence="10">Probably interacts with PlsX.</text>
</comment>
<dbReference type="HAMAP" id="MF_01043">
    <property type="entry name" value="PlsY"/>
    <property type="match status" value="1"/>
</dbReference>
<keyword evidence="7 10" id="KW-0472">Membrane</keyword>
<dbReference type="GO" id="GO:0016746">
    <property type="term" value="F:acyltransferase activity"/>
    <property type="evidence" value="ECO:0007669"/>
    <property type="project" value="UniProtKB-KW"/>
</dbReference>
<organism evidence="11 12">
    <name type="scientific">Massilia varians</name>
    <dbReference type="NCBI Taxonomy" id="457921"/>
    <lineage>
        <taxon>Bacteria</taxon>
        <taxon>Pseudomonadati</taxon>
        <taxon>Pseudomonadota</taxon>
        <taxon>Betaproteobacteria</taxon>
        <taxon>Burkholderiales</taxon>
        <taxon>Oxalobacteraceae</taxon>
        <taxon>Telluria group</taxon>
        <taxon>Massilia</taxon>
    </lineage>
</organism>
<sequence>MNTLIATIAAYLIGSISFAVVMSRAFGLSDPRTYGSKNPGATNVLRSGSKKAAIATLVGDAAKGWLAVWLAVKFGPQYGLDDGGIALVAIAVFLGHLWPVFFKFVGGKGVATALGVLLGINVWLGLATLATWLIVAYAFRYSSLAALIASIFAPFYYGLLFGADEILFAVAAMSLLLLWRHSSNIGNLMAGKESKIGSKAKGAARK</sequence>
<accession>A0ABN6TFH5</accession>
<comment type="pathway">
    <text evidence="10">Lipid metabolism; phospholipid metabolism.</text>
</comment>
<name>A0ABN6TFH5_9BURK</name>
<dbReference type="InterPro" id="IPR003811">
    <property type="entry name" value="G3P_acylTferase_PlsY"/>
</dbReference>
<evidence type="ECO:0000256" key="3">
    <source>
        <dbReference type="ARBA" id="ARBA00022679"/>
    </source>
</evidence>